<evidence type="ECO:0000256" key="1">
    <source>
        <dbReference type="ARBA" id="ARBA00004613"/>
    </source>
</evidence>
<evidence type="ECO:0000256" key="3">
    <source>
        <dbReference type="ARBA" id="ARBA00022525"/>
    </source>
</evidence>
<feature type="domain" description="Ribonuclease A-domain" evidence="9">
    <location>
        <begin position="14"/>
        <end position="121"/>
    </location>
</feature>
<dbReference type="GO" id="GO:0004540">
    <property type="term" value="F:RNA nuclease activity"/>
    <property type="evidence" value="ECO:0007669"/>
    <property type="project" value="TreeGrafter"/>
</dbReference>
<comment type="similarity">
    <text evidence="2 8">Belongs to the pancreatic ribonuclease family.</text>
</comment>
<dbReference type="InterPro" id="IPR001427">
    <property type="entry name" value="RNaseA"/>
</dbReference>
<dbReference type="InterPro" id="IPR036816">
    <property type="entry name" value="RNaseA-like_dom_sf"/>
</dbReference>
<dbReference type="AlphaFoldDB" id="A0A452GHC7"/>
<reference evidence="10" key="2">
    <citation type="submission" date="2025-08" db="UniProtKB">
        <authorList>
            <consortium name="Ensembl"/>
        </authorList>
    </citation>
    <scope>IDENTIFICATION</scope>
</reference>
<dbReference type="PANTHER" id="PTHR11437:SF10">
    <property type="entry name" value="ANGIOGENIN-RELATED"/>
    <property type="match status" value="1"/>
</dbReference>
<dbReference type="SMART" id="SM00092">
    <property type="entry name" value="RNAse_Pc"/>
    <property type="match status" value="1"/>
</dbReference>
<keyword evidence="3" id="KW-0964">Secreted</keyword>
<evidence type="ECO:0000256" key="5">
    <source>
        <dbReference type="ARBA" id="ARBA00022759"/>
    </source>
</evidence>
<proteinExistence type="inferred from homology"/>
<keyword evidence="7" id="KW-1015">Disulfide bond</keyword>
<dbReference type="PROSITE" id="PS00127">
    <property type="entry name" value="RNASE_PANCREATIC"/>
    <property type="match status" value="1"/>
</dbReference>
<evidence type="ECO:0000256" key="2">
    <source>
        <dbReference type="ARBA" id="ARBA00005600"/>
    </source>
</evidence>
<evidence type="ECO:0000313" key="10">
    <source>
        <dbReference type="Ensembl" id="ENSGAGP00000000971.1"/>
    </source>
</evidence>
<dbReference type="GO" id="GO:0003676">
    <property type="term" value="F:nucleic acid binding"/>
    <property type="evidence" value="ECO:0007669"/>
    <property type="project" value="InterPro"/>
</dbReference>
<evidence type="ECO:0000259" key="9">
    <source>
        <dbReference type="SMART" id="SM00092"/>
    </source>
</evidence>
<comment type="subcellular location">
    <subcellularLocation>
        <location evidence="1">Secreted</location>
    </subcellularLocation>
</comment>
<evidence type="ECO:0000256" key="6">
    <source>
        <dbReference type="ARBA" id="ARBA00022801"/>
    </source>
</evidence>
<reference evidence="11" key="1">
    <citation type="journal article" date="2017" name="PLoS ONE">
        <title>The Agassiz's desert tortoise genome provides a resource for the conservation of a threatened species.</title>
        <authorList>
            <person name="Tollis M."/>
            <person name="DeNardo D.F."/>
            <person name="Cornelius J.A."/>
            <person name="Dolby G.A."/>
            <person name="Edwards T."/>
            <person name="Henen B.T."/>
            <person name="Karl A.E."/>
            <person name="Murphy R.W."/>
            <person name="Kusumi K."/>
        </authorList>
    </citation>
    <scope>NUCLEOTIDE SEQUENCE [LARGE SCALE GENOMIC DNA]</scope>
</reference>
<keyword evidence="6 8" id="KW-0378">Hydrolase</keyword>
<dbReference type="Pfam" id="PF00074">
    <property type="entry name" value="RnaseA"/>
    <property type="match status" value="1"/>
</dbReference>
<dbReference type="PANTHER" id="PTHR11437">
    <property type="entry name" value="RIBONUCLEASE"/>
    <property type="match status" value="1"/>
</dbReference>
<dbReference type="SUPFAM" id="SSF54076">
    <property type="entry name" value="RNase A-like"/>
    <property type="match status" value="1"/>
</dbReference>
<evidence type="ECO:0000256" key="4">
    <source>
        <dbReference type="ARBA" id="ARBA00022722"/>
    </source>
</evidence>
<dbReference type="GO" id="GO:0004519">
    <property type="term" value="F:endonuclease activity"/>
    <property type="evidence" value="ECO:0007669"/>
    <property type="project" value="UniProtKB-KW"/>
</dbReference>
<evidence type="ECO:0000313" key="11">
    <source>
        <dbReference type="Proteomes" id="UP000291020"/>
    </source>
</evidence>
<keyword evidence="5 8" id="KW-0255">Endonuclease</keyword>
<sequence>RQSSALLQVCWPKGRGAAPSCSATSNIHEICCNYMMKELNMTCKRINTFIHAPEEDIKAICKKKGILDKDSIYKSNTTLNLTLCKLKTQNAQSCTYEEEEKTSKIRVACNKDPCLGIDAAVDRCYR</sequence>
<evidence type="ECO:0000256" key="8">
    <source>
        <dbReference type="RuleBase" id="RU000651"/>
    </source>
</evidence>
<dbReference type="Proteomes" id="UP000291020">
    <property type="component" value="Unassembled WGS sequence"/>
</dbReference>
<dbReference type="InterPro" id="IPR023412">
    <property type="entry name" value="RNaseA_domain"/>
</dbReference>
<dbReference type="PRINTS" id="PR00794">
    <property type="entry name" value="RIBONUCLEASE"/>
</dbReference>
<evidence type="ECO:0000256" key="7">
    <source>
        <dbReference type="ARBA" id="ARBA00023157"/>
    </source>
</evidence>
<reference evidence="10" key="3">
    <citation type="submission" date="2025-09" db="UniProtKB">
        <authorList>
            <consortium name="Ensembl"/>
        </authorList>
    </citation>
    <scope>IDENTIFICATION</scope>
</reference>
<dbReference type="GO" id="GO:0005576">
    <property type="term" value="C:extracellular region"/>
    <property type="evidence" value="ECO:0007669"/>
    <property type="project" value="UniProtKB-SubCell"/>
</dbReference>
<accession>A0A452GHC7</accession>
<protein>
    <recommendedName>
        <fullName evidence="9">Ribonuclease A-domain domain-containing protein</fullName>
    </recommendedName>
</protein>
<keyword evidence="4 8" id="KW-0540">Nuclease</keyword>
<dbReference type="STRING" id="38772.ENSGAGP00000000971"/>
<organism evidence="10 11">
    <name type="scientific">Gopherus agassizii</name>
    <name type="common">Agassiz's desert tortoise</name>
    <dbReference type="NCBI Taxonomy" id="38772"/>
    <lineage>
        <taxon>Eukaryota</taxon>
        <taxon>Metazoa</taxon>
        <taxon>Chordata</taxon>
        <taxon>Craniata</taxon>
        <taxon>Vertebrata</taxon>
        <taxon>Euteleostomi</taxon>
        <taxon>Archelosauria</taxon>
        <taxon>Testudinata</taxon>
        <taxon>Testudines</taxon>
        <taxon>Cryptodira</taxon>
        <taxon>Durocryptodira</taxon>
        <taxon>Testudinoidea</taxon>
        <taxon>Testudinidae</taxon>
        <taxon>Gopherus</taxon>
    </lineage>
</organism>
<keyword evidence="11" id="KW-1185">Reference proteome</keyword>
<dbReference type="Ensembl" id="ENSGAGT00000001098.1">
    <property type="protein sequence ID" value="ENSGAGP00000000971.1"/>
    <property type="gene ID" value="ENSGAGG00000000788.1"/>
</dbReference>
<dbReference type="GO" id="GO:0050830">
    <property type="term" value="P:defense response to Gram-positive bacterium"/>
    <property type="evidence" value="ECO:0007669"/>
    <property type="project" value="TreeGrafter"/>
</dbReference>
<dbReference type="InterPro" id="IPR023411">
    <property type="entry name" value="RNaseA_AS"/>
</dbReference>
<name>A0A452GHC7_9SAUR</name>
<dbReference type="GO" id="GO:0016787">
    <property type="term" value="F:hydrolase activity"/>
    <property type="evidence" value="ECO:0007669"/>
    <property type="project" value="UniProtKB-KW"/>
</dbReference>
<dbReference type="Gene3D" id="3.10.130.10">
    <property type="entry name" value="Ribonuclease A-like domain"/>
    <property type="match status" value="1"/>
</dbReference>